<organism evidence="6 7">
    <name type="scientific">Lactarius akahatsu</name>
    <dbReference type="NCBI Taxonomy" id="416441"/>
    <lineage>
        <taxon>Eukaryota</taxon>
        <taxon>Fungi</taxon>
        <taxon>Dikarya</taxon>
        <taxon>Basidiomycota</taxon>
        <taxon>Agaricomycotina</taxon>
        <taxon>Agaricomycetes</taxon>
        <taxon>Russulales</taxon>
        <taxon>Russulaceae</taxon>
        <taxon>Lactarius</taxon>
    </lineage>
</organism>
<protein>
    <recommendedName>
        <fullName evidence="3">Pre-rRNA-processing protein RIX1</fullName>
    </recommendedName>
</protein>
<comment type="subcellular location">
    <subcellularLocation>
        <location evidence="1">Nucleus</location>
    </subcellularLocation>
</comment>
<feature type="domain" description="Pre-rRNA-processing protein RIX1 N-terminal" evidence="5">
    <location>
        <begin position="36"/>
        <end position="182"/>
    </location>
</feature>
<dbReference type="PANTHER" id="PTHR34105">
    <property type="entry name" value="PROLINE-, GLUTAMIC ACID- AND LEUCINE-RICH PROTEIN 1"/>
    <property type="match status" value="1"/>
</dbReference>
<evidence type="ECO:0000313" key="7">
    <source>
        <dbReference type="Proteomes" id="UP001201163"/>
    </source>
</evidence>
<proteinExistence type="inferred from homology"/>
<dbReference type="Proteomes" id="UP001201163">
    <property type="component" value="Unassembled WGS sequence"/>
</dbReference>
<dbReference type="EMBL" id="JAKELL010000004">
    <property type="protein sequence ID" value="KAH8999168.1"/>
    <property type="molecule type" value="Genomic_DNA"/>
</dbReference>
<accession>A0AAD4LTJ7</accession>
<keyword evidence="4" id="KW-0539">Nucleus</keyword>
<dbReference type="InterPro" id="IPR016024">
    <property type="entry name" value="ARM-type_fold"/>
</dbReference>
<dbReference type="GO" id="GO:0006364">
    <property type="term" value="P:rRNA processing"/>
    <property type="evidence" value="ECO:0007669"/>
    <property type="project" value="TreeGrafter"/>
</dbReference>
<comment type="similarity">
    <text evidence="2">Belongs to the RIX1/PELP1 family.</text>
</comment>
<dbReference type="GO" id="GO:0005634">
    <property type="term" value="C:nucleus"/>
    <property type="evidence" value="ECO:0007669"/>
    <property type="project" value="UniProtKB-SubCell"/>
</dbReference>
<dbReference type="InterPro" id="IPR012583">
    <property type="entry name" value="RIX1_N"/>
</dbReference>
<evidence type="ECO:0000256" key="2">
    <source>
        <dbReference type="ARBA" id="ARBA00010511"/>
    </source>
</evidence>
<evidence type="ECO:0000256" key="1">
    <source>
        <dbReference type="ARBA" id="ARBA00004123"/>
    </source>
</evidence>
<name>A0AAD4LTJ7_9AGAM</name>
<dbReference type="Pfam" id="PF08167">
    <property type="entry name" value="RIX1"/>
    <property type="match status" value="1"/>
</dbReference>
<dbReference type="AlphaFoldDB" id="A0AAD4LTJ7"/>
<evidence type="ECO:0000256" key="3">
    <source>
        <dbReference type="ARBA" id="ARBA00021502"/>
    </source>
</evidence>
<comment type="caution">
    <text evidence="6">The sequence shown here is derived from an EMBL/GenBank/DDBJ whole genome shotgun (WGS) entry which is preliminary data.</text>
</comment>
<evidence type="ECO:0000259" key="5">
    <source>
        <dbReference type="Pfam" id="PF08167"/>
    </source>
</evidence>
<dbReference type="PANTHER" id="PTHR34105:SF1">
    <property type="entry name" value="PROLINE-, GLUTAMIC ACID- AND LEUCINE-RICH PROTEIN 1"/>
    <property type="match status" value="1"/>
</dbReference>
<evidence type="ECO:0000256" key="4">
    <source>
        <dbReference type="ARBA" id="ARBA00023242"/>
    </source>
</evidence>
<evidence type="ECO:0000313" key="6">
    <source>
        <dbReference type="EMBL" id="KAH8999168.1"/>
    </source>
</evidence>
<dbReference type="SUPFAM" id="SSF48371">
    <property type="entry name" value="ARM repeat"/>
    <property type="match status" value="1"/>
</dbReference>
<reference evidence="6" key="1">
    <citation type="submission" date="2022-01" db="EMBL/GenBank/DDBJ databases">
        <title>Comparative genomics reveals a dynamic genome evolution in the ectomycorrhizal milk-cap (Lactarius) mushrooms.</title>
        <authorList>
            <consortium name="DOE Joint Genome Institute"/>
            <person name="Lebreton A."/>
            <person name="Tang N."/>
            <person name="Kuo A."/>
            <person name="LaButti K."/>
            <person name="Drula E."/>
            <person name="Barry K."/>
            <person name="Clum A."/>
            <person name="Lipzen A."/>
            <person name="Mousain D."/>
            <person name="Ng V."/>
            <person name="Wang R."/>
            <person name="Wang X."/>
            <person name="Dai Y."/>
            <person name="Henrissat B."/>
            <person name="Grigoriev I.V."/>
            <person name="Guerin-Laguette A."/>
            <person name="Yu F."/>
            <person name="Martin F.M."/>
        </authorList>
    </citation>
    <scope>NUCLEOTIDE SEQUENCE</scope>
    <source>
        <strain evidence="6">QP</strain>
    </source>
</reference>
<gene>
    <name evidence="6" type="ORF">EDB92DRAFT_1932569</name>
</gene>
<sequence>MSDSIHPLRTFLQLHLASDDAAVSNLPFVIQFLSPQHPSTWITRINSLVHSKDPGARWAGLSIACQIALFSRALMLENARNWVGAALPLFSRKEEPVPTLKAATRLLIYIFSVAIDTPEFQRQIASPNVPKFSLALTIVAENHPSRELRLLAIDSLSALVPLYATLHKTLHGRLSALCLRQIGVSAGYPTDSSLTRAASCLYSVLPATGGKVGSTTLWRKSVDEVMVLSWASLHALRTTFRPLRQHQSLQEDPMVSIPLNVDRLRGAVFALSGLLEYGQPRPGPFNCHWGLWLTSAKHY</sequence>
<keyword evidence="7" id="KW-1185">Reference proteome</keyword>